<proteinExistence type="predicted"/>
<reference key="2">
    <citation type="submission" date="2010-03" db="EMBL/GenBank/DDBJ databases">
        <authorList>
            <person name="Ma Z."/>
            <person name="Wang X."/>
            <person name="Liu H."/>
        </authorList>
    </citation>
    <scope>NUCLEOTIDE SEQUENCE</scope>
    <source>
        <strain>MP145</strain>
    </source>
</reference>
<evidence type="ECO:0000259" key="1">
    <source>
        <dbReference type="Pfam" id="PF20296"/>
    </source>
</evidence>
<evidence type="ECO:0000313" key="2">
    <source>
        <dbReference type="EMBL" id="ADE19515.1"/>
    </source>
</evidence>
<dbReference type="eggNOG" id="ENOG5033Q3X">
    <property type="taxonomic scope" value="Bacteria"/>
</dbReference>
<protein>
    <recommendedName>
        <fullName evidence="1">Methylase-associated X1 domain-containing protein</fullName>
    </recommendedName>
</protein>
<dbReference type="STRING" id="512564.MCRO_0335"/>
<dbReference type="AlphaFoldDB" id="D5E5D4"/>
<dbReference type="InterPro" id="IPR046894">
    <property type="entry name" value="MTaX1"/>
</dbReference>
<gene>
    <name evidence="2" type="ordered locus">MCRO_0335</name>
</gene>
<sequence length="432" mass="52160">MNLKSEQLNCKNELVSDFDQVLTKIDYFDIFIKLLGEKNIEIIKLDNRKNILYTNKNGKKILILFKTITYLGGNGQHPLFKKRMQIPSYYKDYYDKYSLAYDIRFVGVYHYDGWFTFCDFTKESYLKRVLNNSSAHIYINDIFQSRLHNIFRKRDKNNNVITVIDQCFLQNYFNDNNNYKIPYFDFFEDFNKEFINGKWINGVECYKIMQSNNFSGMHQAEWPGWFLEYSFDKKIIDSSMQSEIKYIGRNEINDKDFKFNYNFDLFFVKEKFYGDLKSSSFKTTKIIGNDFDTVVNCINEYDKIWYIVFLNETIMDYEHPNPYNVVKYWISKKVNQNLEKNNIEYDCDNSNENVKTDEKLSYKDRMKKSVLYKEMFILELNKVNFKSIVEEFKQGKQQSGALRKPKIMISKKNIENFVIYRYLYKEENNENK</sequence>
<reference evidence="2 3" key="3">
    <citation type="journal article" date="2011" name="J. Bacteriol.">
        <title>Genome sequences of Mycoplasma alligatoris A21JP2T and Mycoplasma crocodyli MP145T.</title>
        <authorList>
            <person name="Brown D.R."/>
            <person name="Farmerie W.G."/>
            <person name="May M."/>
            <person name="Benders G.A."/>
            <person name="Durkin A.S."/>
            <person name="Hlavinka K."/>
            <person name="Hostetler J."/>
            <person name="Jackson J."/>
            <person name="Johnson J."/>
            <person name="Miller R.H."/>
            <person name="Paralanov V."/>
            <person name="Radune D."/>
            <person name="Szczypinski B."/>
            <person name="Glass J.I."/>
        </authorList>
    </citation>
    <scope>NUCLEOTIDE SEQUENCE [LARGE SCALE GENOMIC DNA]</scope>
    <source>
        <strain evidence="3">ATCC 51981 / MP145</strain>
    </source>
</reference>
<evidence type="ECO:0000313" key="3">
    <source>
        <dbReference type="Proteomes" id="UP000001845"/>
    </source>
</evidence>
<dbReference type="OrthoDB" id="5137864at2"/>
<dbReference type="EMBL" id="CP001991">
    <property type="protein sequence ID" value="ADE19515.1"/>
    <property type="molecule type" value="Genomic_DNA"/>
</dbReference>
<dbReference type="Pfam" id="PF20296">
    <property type="entry name" value="MTaX1"/>
    <property type="match status" value="1"/>
</dbReference>
<feature type="domain" description="Methylase-associated X1" evidence="1">
    <location>
        <begin position="59"/>
        <end position="173"/>
    </location>
</feature>
<dbReference type="HOGENOM" id="CLU_640589_0_0_14"/>
<dbReference type="RefSeq" id="WP_013054292.1">
    <property type="nucleotide sequence ID" value="NC_014014.1"/>
</dbReference>
<accession>D5E5D4</accession>
<dbReference type="REBASE" id="25129">
    <property type="entry name" value="McrMPORF336P"/>
</dbReference>
<organism evidence="2 3">
    <name type="scientific">Mycoplasma crocodyli (strain ATCC 51981 / MP145)</name>
    <dbReference type="NCBI Taxonomy" id="512564"/>
    <lineage>
        <taxon>Bacteria</taxon>
        <taxon>Bacillati</taxon>
        <taxon>Mycoplasmatota</taxon>
        <taxon>Mollicutes</taxon>
        <taxon>Mycoplasmataceae</taxon>
        <taxon>Mycoplasma</taxon>
    </lineage>
</organism>
<dbReference type="KEGG" id="mcd:MCRO_0335"/>
<dbReference type="Proteomes" id="UP000001845">
    <property type="component" value="Chromosome"/>
</dbReference>
<name>D5E5D4_MYCCM</name>
<keyword evidence="3" id="KW-1185">Reference proteome</keyword>
<reference evidence="3" key="1">
    <citation type="submission" date="2010-03" db="EMBL/GenBank/DDBJ databases">
        <title>The complete genome of Mycoplasma crocodyli MP145.</title>
        <authorList>
            <person name="Glass J.I."/>
            <person name="Durkin A.S."/>
            <person name="Hostetler J."/>
            <person name="Jackson J."/>
            <person name="Johnson J."/>
            <person name="May M.A."/>
            <person name="Paralanov V."/>
            <person name="Radune D."/>
            <person name="Szczypinski B."/>
            <person name="Brown D.R."/>
        </authorList>
    </citation>
    <scope>NUCLEOTIDE SEQUENCE [LARGE SCALE GENOMIC DNA]</scope>
    <source>
        <strain evidence="3">ATCC 51981 / MP145</strain>
    </source>
</reference>